<dbReference type="EMBL" id="JALNTZ010000008">
    <property type="protein sequence ID" value="KAJ3643144.1"/>
    <property type="molecule type" value="Genomic_DNA"/>
</dbReference>
<comment type="caution">
    <text evidence="1">The sequence shown here is derived from an EMBL/GenBank/DDBJ whole genome shotgun (WGS) entry which is preliminary data.</text>
</comment>
<evidence type="ECO:0000313" key="1">
    <source>
        <dbReference type="EMBL" id="KAJ3643144.1"/>
    </source>
</evidence>
<sequence length="104" mass="11332">MQVGTWTVEREKSWFGDLAPLPKRKFFVSFFLPSAASRWRPPGARAAAVAAAACIRLYRCGVCGMHGWGPLMAQVRGWLGWCSSTSVVRHSPGEKASECGGPHL</sequence>
<accession>A0AA38HT12</accession>
<organism evidence="1 2">
    <name type="scientific">Zophobas morio</name>
    <dbReference type="NCBI Taxonomy" id="2755281"/>
    <lineage>
        <taxon>Eukaryota</taxon>
        <taxon>Metazoa</taxon>
        <taxon>Ecdysozoa</taxon>
        <taxon>Arthropoda</taxon>
        <taxon>Hexapoda</taxon>
        <taxon>Insecta</taxon>
        <taxon>Pterygota</taxon>
        <taxon>Neoptera</taxon>
        <taxon>Endopterygota</taxon>
        <taxon>Coleoptera</taxon>
        <taxon>Polyphaga</taxon>
        <taxon>Cucujiformia</taxon>
        <taxon>Tenebrionidae</taxon>
        <taxon>Zophobas</taxon>
    </lineage>
</organism>
<gene>
    <name evidence="1" type="ORF">Zmor_025872</name>
</gene>
<proteinExistence type="predicted"/>
<dbReference type="AlphaFoldDB" id="A0AA38HT12"/>
<protein>
    <submittedName>
        <fullName evidence="1">Uncharacterized protein</fullName>
    </submittedName>
</protein>
<name>A0AA38HT12_9CUCU</name>
<reference evidence="1" key="1">
    <citation type="journal article" date="2023" name="G3 (Bethesda)">
        <title>Whole genome assemblies of Zophobas morio and Tenebrio molitor.</title>
        <authorList>
            <person name="Kaur S."/>
            <person name="Stinson S.A."/>
            <person name="diCenzo G.C."/>
        </authorList>
    </citation>
    <scope>NUCLEOTIDE SEQUENCE</scope>
    <source>
        <strain evidence="1">QUZm001</strain>
    </source>
</reference>
<evidence type="ECO:0000313" key="2">
    <source>
        <dbReference type="Proteomes" id="UP001168821"/>
    </source>
</evidence>
<keyword evidence="2" id="KW-1185">Reference proteome</keyword>
<dbReference type="Proteomes" id="UP001168821">
    <property type="component" value="Unassembled WGS sequence"/>
</dbReference>